<feature type="compositionally biased region" description="Basic and acidic residues" evidence="1">
    <location>
        <begin position="206"/>
        <end position="225"/>
    </location>
</feature>
<dbReference type="Gene3D" id="1.10.10.60">
    <property type="entry name" value="Homeodomain-like"/>
    <property type="match status" value="1"/>
</dbReference>
<keyword evidence="4" id="KW-1185">Reference proteome</keyword>
<evidence type="ECO:0000313" key="3">
    <source>
        <dbReference type="EMBL" id="KAH3878614.1"/>
    </source>
</evidence>
<feature type="region of interest" description="Disordered" evidence="1">
    <location>
        <begin position="148"/>
        <end position="225"/>
    </location>
</feature>
<dbReference type="PANTHER" id="PTHR47595">
    <property type="entry name" value="HEAT SHOCK 70 KDA PROTEIN 14"/>
    <property type="match status" value="1"/>
</dbReference>
<dbReference type="EMBL" id="JAIWYP010000001">
    <property type="protein sequence ID" value="KAH3878614.1"/>
    <property type="molecule type" value="Genomic_DNA"/>
</dbReference>
<name>A0A9D4MMG0_DREPO</name>
<feature type="compositionally biased region" description="Polar residues" evidence="1">
    <location>
        <begin position="192"/>
        <end position="205"/>
    </location>
</feature>
<sequence>MFQCEDCECFFTDMDVFKTHACVTNQKSPAQSVFSEEGNDTNNNQVWNKAQTQLLIRSYQLLEAKVSQGKLRKKSMWEKISEEMREKGYNFSAEQVSGRWKTLIRAYKNIKAHNAKSGSSLKTYQFENELDEIFAKDPVMTPVKTMSFASQVEKSSEDDQMELTKKRSSSEKDSDKNKPPAKKSKSKVSGSQQMVQMLQSFTVDQAQREREEAERTERRHEERMQLMRGLVDAIKQSAPQAPTKNRNN</sequence>
<proteinExistence type="predicted"/>
<evidence type="ECO:0000259" key="2">
    <source>
        <dbReference type="Pfam" id="PF13837"/>
    </source>
</evidence>
<evidence type="ECO:0000256" key="1">
    <source>
        <dbReference type="SAM" id="MobiDB-lite"/>
    </source>
</evidence>
<dbReference type="InterPro" id="IPR044822">
    <property type="entry name" value="Myb_DNA-bind_4"/>
</dbReference>
<feature type="domain" description="Myb/SANT-like DNA-binding" evidence="2">
    <location>
        <begin position="45"/>
        <end position="126"/>
    </location>
</feature>
<dbReference type="Pfam" id="PF13837">
    <property type="entry name" value="Myb_DNA-bind_4"/>
    <property type="match status" value="1"/>
</dbReference>
<dbReference type="Proteomes" id="UP000828390">
    <property type="component" value="Unassembled WGS sequence"/>
</dbReference>
<organism evidence="3 4">
    <name type="scientific">Dreissena polymorpha</name>
    <name type="common">Zebra mussel</name>
    <name type="synonym">Mytilus polymorpha</name>
    <dbReference type="NCBI Taxonomy" id="45954"/>
    <lineage>
        <taxon>Eukaryota</taxon>
        <taxon>Metazoa</taxon>
        <taxon>Spiralia</taxon>
        <taxon>Lophotrochozoa</taxon>
        <taxon>Mollusca</taxon>
        <taxon>Bivalvia</taxon>
        <taxon>Autobranchia</taxon>
        <taxon>Heteroconchia</taxon>
        <taxon>Euheterodonta</taxon>
        <taxon>Imparidentia</taxon>
        <taxon>Neoheterodontei</taxon>
        <taxon>Myida</taxon>
        <taxon>Dreissenoidea</taxon>
        <taxon>Dreissenidae</taxon>
        <taxon>Dreissena</taxon>
    </lineage>
</organism>
<protein>
    <recommendedName>
        <fullName evidence="2">Myb/SANT-like DNA-binding domain-containing protein</fullName>
    </recommendedName>
</protein>
<evidence type="ECO:0000313" key="4">
    <source>
        <dbReference type="Proteomes" id="UP000828390"/>
    </source>
</evidence>
<dbReference type="PANTHER" id="PTHR47595:SF1">
    <property type="entry name" value="MYB_SANT-LIKE DNA-BINDING DOMAIN-CONTAINING PROTEIN"/>
    <property type="match status" value="1"/>
</dbReference>
<reference evidence="3" key="2">
    <citation type="submission" date="2020-11" db="EMBL/GenBank/DDBJ databases">
        <authorList>
            <person name="McCartney M.A."/>
            <person name="Auch B."/>
            <person name="Kono T."/>
            <person name="Mallez S."/>
            <person name="Becker A."/>
            <person name="Gohl D.M."/>
            <person name="Silverstein K.A.T."/>
            <person name="Koren S."/>
            <person name="Bechman K.B."/>
            <person name="Herman A."/>
            <person name="Abrahante J.E."/>
            <person name="Garbe J."/>
        </authorList>
    </citation>
    <scope>NUCLEOTIDE SEQUENCE</scope>
    <source>
        <strain evidence="3">Duluth1</strain>
        <tissue evidence="3">Whole animal</tissue>
    </source>
</reference>
<dbReference type="AlphaFoldDB" id="A0A9D4MMG0"/>
<comment type="caution">
    <text evidence="3">The sequence shown here is derived from an EMBL/GenBank/DDBJ whole genome shotgun (WGS) entry which is preliminary data.</text>
</comment>
<gene>
    <name evidence="3" type="ORF">DPMN_002511</name>
</gene>
<feature type="compositionally biased region" description="Basic and acidic residues" evidence="1">
    <location>
        <begin position="154"/>
        <end position="178"/>
    </location>
</feature>
<accession>A0A9D4MMG0</accession>
<reference evidence="3" key="1">
    <citation type="journal article" date="2019" name="bioRxiv">
        <title>The Genome of the Zebra Mussel, Dreissena polymorpha: A Resource for Invasive Species Research.</title>
        <authorList>
            <person name="McCartney M.A."/>
            <person name="Auch B."/>
            <person name="Kono T."/>
            <person name="Mallez S."/>
            <person name="Zhang Y."/>
            <person name="Obille A."/>
            <person name="Becker A."/>
            <person name="Abrahante J.E."/>
            <person name="Garbe J."/>
            <person name="Badalamenti J.P."/>
            <person name="Herman A."/>
            <person name="Mangelson H."/>
            <person name="Liachko I."/>
            <person name="Sullivan S."/>
            <person name="Sone E.D."/>
            <person name="Koren S."/>
            <person name="Silverstein K.A.T."/>
            <person name="Beckman K.B."/>
            <person name="Gohl D.M."/>
        </authorList>
    </citation>
    <scope>NUCLEOTIDE SEQUENCE</scope>
    <source>
        <strain evidence="3">Duluth1</strain>
        <tissue evidence="3">Whole animal</tissue>
    </source>
</reference>